<dbReference type="Pfam" id="PF20736">
    <property type="entry name" value="Glyco_hydro127M"/>
    <property type="match status" value="1"/>
</dbReference>
<evidence type="ECO:0000256" key="1">
    <source>
        <dbReference type="SAM" id="SignalP"/>
    </source>
</evidence>
<evidence type="ECO:0000313" key="4">
    <source>
        <dbReference type="EMBL" id="KEY72379.1"/>
    </source>
</evidence>
<dbReference type="SUPFAM" id="SSF48208">
    <property type="entry name" value="Six-hairpin glycosidases"/>
    <property type="match status" value="1"/>
</dbReference>
<protein>
    <submittedName>
        <fullName evidence="4">Uncharacterized protein</fullName>
    </submittedName>
</protein>
<reference evidence="4 5" key="1">
    <citation type="journal article" date="2014" name="BMC Genomics">
        <title>Comparative genome sequencing reveals chemotype-specific gene clusters in the toxigenic black mold Stachybotrys.</title>
        <authorList>
            <person name="Semeiks J."/>
            <person name="Borek D."/>
            <person name="Otwinowski Z."/>
            <person name="Grishin N.V."/>
        </authorList>
    </citation>
    <scope>NUCLEOTIDE SEQUENCE [LARGE SCALE GENOMIC DNA]</scope>
    <source>
        <strain evidence="5">CBS 109288 / IBT 7711</strain>
    </source>
</reference>
<proteinExistence type="predicted"/>
<dbReference type="Pfam" id="PF07944">
    <property type="entry name" value="Beta-AFase-like_GH127_cat"/>
    <property type="match status" value="1"/>
</dbReference>
<dbReference type="OrthoDB" id="5358475at2759"/>
<dbReference type="InterPro" id="IPR012878">
    <property type="entry name" value="Beta-AFase-like_GH127_cat"/>
</dbReference>
<name>A0A084B4A0_STACB</name>
<dbReference type="PANTHER" id="PTHR31151:SF0">
    <property type="entry name" value="PROLINE-TRNA LIGASE (DUF1680)"/>
    <property type="match status" value="1"/>
</dbReference>
<dbReference type="PANTHER" id="PTHR31151">
    <property type="entry name" value="PROLINE-TRNA LIGASE (DUF1680)"/>
    <property type="match status" value="1"/>
</dbReference>
<feature type="domain" description="Non-reducing end beta-L-arabinofuranosidase-like GH127 catalytic" evidence="2">
    <location>
        <begin position="48"/>
        <end position="437"/>
    </location>
</feature>
<keyword evidence="1" id="KW-0732">Signal</keyword>
<dbReference type="Proteomes" id="UP000028045">
    <property type="component" value="Unassembled WGS sequence"/>
</dbReference>
<keyword evidence="5" id="KW-1185">Reference proteome</keyword>
<dbReference type="InterPro" id="IPR008928">
    <property type="entry name" value="6-hairpin_glycosidase_sf"/>
</dbReference>
<gene>
    <name evidence="4" type="ORF">S7711_01053</name>
</gene>
<feature type="signal peptide" evidence="1">
    <location>
        <begin position="1"/>
        <end position="33"/>
    </location>
</feature>
<feature type="chain" id="PRO_5001771399" evidence="1">
    <location>
        <begin position="34"/>
        <end position="638"/>
    </location>
</feature>
<accession>A0A084B4A0</accession>
<evidence type="ECO:0000259" key="2">
    <source>
        <dbReference type="Pfam" id="PF07944"/>
    </source>
</evidence>
<evidence type="ECO:0000313" key="5">
    <source>
        <dbReference type="Proteomes" id="UP000028045"/>
    </source>
</evidence>
<dbReference type="GO" id="GO:0005975">
    <property type="term" value="P:carbohydrate metabolic process"/>
    <property type="evidence" value="ECO:0007669"/>
    <property type="project" value="InterPro"/>
</dbReference>
<evidence type="ECO:0000259" key="3">
    <source>
        <dbReference type="Pfam" id="PF20736"/>
    </source>
</evidence>
<dbReference type="HOGENOM" id="CLU_008033_2_0_1"/>
<dbReference type="InterPro" id="IPR049046">
    <property type="entry name" value="Beta-AFase-like_GH127_middle"/>
</dbReference>
<organism evidence="4 5">
    <name type="scientific">Stachybotrys chartarum (strain CBS 109288 / IBT 7711)</name>
    <name type="common">Toxic black mold</name>
    <name type="synonym">Stilbospora chartarum</name>
    <dbReference type="NCBI Taxonomy" id="1280523"/>
    <lineage>
        <taxon>Eukaryota</taxon>
        <taxon>Fungi</taxon>
        <taxon>Dikarya</taxon>
        <taxon>Ascomycota</taxon>
        <taxon>Pezizomycotina</taxon>
        <taxon>Sordariomycetes</taxon>
        <taxon>Hypocreomycetidae</taxon>
        <taxon>Hypocreales</taxon>
        <taxon>Stachybotryaceae</taxon>
        <taxon>Stachybotrys</taxon>
    </lineage>
</organism>
<feature type="domain" description="Non-reducing end beta-L-arabinofuranosidase-like GH127 middle" evidence="3">
    <location>
        <begin position="447"/>
        <end position="538"/>
    </location>
</feature>
<sequence>MMPNLRFNKRLLALGIGLVHLAGFGAFPAAAQSDEIGVLAYPFHLSQITLGEGRWSESQDRTLNYLLWIDPDRLLYNFRANHGLSTGGAASNSGWDEPTFPFRSHAQGHFLTAWAQCWAVLKNEECRDRAAYFVAELQKCQANNEAVGFNPGYLSGFPESEIARVENRTLNNGNVPYYSLHKTLAGLLDVWRYVGDDAAGEVLLAFTEWVDWRTARLSYAAMQAMLRTEYGGMNEVLADVFHFTGDARWLEVAQRFDDALVFDPLAANQDRLDGLHANTQVPKWIGAAREFKATGTARYLDIARNAWDMTVNAHTYAIGGNSRAEHFRPADAIAGHLTADTCESCNTYNMLKLTRELWLVDPSDTSYFDYYERALINHLIGIQNPESSHGHITYFTPLNPGGRKGVGPAWGGGTWSTDYDSFWCCQVTALETFTKLADSVYFYDNSTLYINQFTPSRLDWSQRGVVVTQTTGFPDEGNSTVTIQGSGSFSVAIRIPSWATGASIAINGEPSGVDAAPGAYAVVEGEWADGDEIAVSLPFSLYTIAANDDPDLAAVAYGPLVLSGHYGTTSPAGNPTIDLGTIVRQGSRGAEFQATVDGQSRRLFPFYDAHDTNYVVYWQITGSLPERHCPGRSGKRLE</sequence>
<dbReference type="EMBL" id="KL648095">
    <property type="protein sequence ID" value="KEY72379.1"/>
    <property type="molecule type" value="Genomic_DNA"/>
</dbReference>
<dbReference type="AlphaFoldDB" id="A0A084B4A0"/>